<dbReference type="Pfam" id="PF05524">
    <property type="entry name" value="PEP-utilisers_N"/>
    <property type="match status" value="1"/>
</dbReference>
<evidence type="ECO:0000256" key="5">
    <source>
        <dbReference type="ARBA" id="ARBA00007837"/>
    </source>
</evidence>
<dbReference type="HOGENOM" id="CLU_007308_7_0_0"/>
<keyword evidence="15 17" id="KW-0460">Magnesium</keyword>
<evidence type="ECO:0000256" key="7">
    <source>
        <dbReference type="ARBA" id="ARBA00016544"/>
    </source>
</evidence>
<evidence type="ECO:0000256" key="6">
    <source>
        <dbReference type="ARBA" id="ARBA00012232"/>
    </source>
</evidence>
<keyword evidence="13 17" id="KW-0479">Metal-binding</keyword>
<protein>
    <recommendedName>
        <fullName evidence="7 17">Phosphoenolpyruvate-protein phosphotransferase</fullName>
        <ecNumber evidence="6 17">2.7.3.9</ecNumber>
    </recommendedName>
    <alternativeName>
        <fullName evidence="16 17">Phosphotransferase system, enzyme I</fullName>
    </alternativeName>
</protein>
<feature type="region of interest" description="Disordered" evidence="21">
    <location>
        <begin position="233"/>
        <end position="260"/>
    </location>
</feature>
<evidence type="ECO:0000256" key="1">
    <source>
        <dbReference type="ARBA" id="ARBA00000683"/>
    </source>
</evidence>
<dbReference type="InterPro" id="IPR024692">
    <property type="entry name" value="PTS_EI"/>
</dbReference>
<dbReference type="GO" id="GO:0008965">
    <property type="term" value="F:phosphoenolpyruvate-protein phosphotransferase activity"/>
    <property type="evidence" value="ECO:0007669"/>
    <property type="project" value="UniProtKB-EC"/>
</dbReference>
<dbReference type="Gene3D" id="3.50.30.10">
    <property type="entry name" value="Phosphohistidine domain"/>
    <property type="match status" value="1"/>
</dbReference>
<reference evidence="25 26" key="1">
    <citation type="journal article" date="2010" name="Stand. Genomic Sci.">
        <title>Non-contiguous finished genome sequence of Aminomonas paucivorans type strain (GLU-3).</title>
        <authorList>
            <person name="Pitluck S."/>
            <person name="Yasawong M."/>
            <person name="Held B."/>
            <person name="Lapidus A."/>
            <person name="Nolan M."/>
            <person name="Copeland A."/>
            <person name="Lucas S."/>
            <person name="Del Rio T.G."/>
            <person name="Tice H."/>
            <person name="Cheng J.F."/>
            <person name="Chertkov O."/>
            <person name="Goodwin L."/>
            <person name="Tapia R."/>
            <person name="Han C."/>
            <person name="Liolios K."/>
            <person name="Ivanova N."/>
            <person name="Mavromatis K."/>
            <person name="Ovchinnikova G."/>
            <person name="Pati A."/>
            <person name="Chen A."/>
            <person name="Palaniappan K."/>
            <person name="Land M."/>
            <person name="Hauser L."/>
            <person name="Chang Y.J."/>
            <person name="Jeffries C.D."/>
            <person name="Pukall R."/>
            <person name="Spring S."/>
            <person name="Rohde M."/>
            <person name="Sikorski J."/>
            <person name="Goker M."/>
            <person name="Woyke T."/>
            <person name="Bristow J."/>
            <person name="Eisen J.A."/>
            <person name="Markowitz V."/>
            <person name="Hugenholtz P."/>
            <person name="Kyrpides N.C."/>
            <person name="Klenk H.P."/>
        </authorList>
    </citation>
    <scope>NUCLEOTIDE SEQUENCE [LARGE SCALE GENOMIC DNA]</scope>
    <source>
        <strain evidence="25 26">DSM 12260</strain>
    </source>
</reference>
<evidence type="ECO:0000256" key="16">
    <source>
        <dbReference type="ARBA" id="ARBA00033235"/>
    </source>
</evidence>
<dbReference type="PROSITE" id="PS00742">
    <property type="entry name" value="PEP_ENZYMES_2"/>
    <property type="match status" value="1"/>
</dbReference>
<evidence type="ECO:0000259" key="24">
    <source>
        <dbReference type="Pfam" id="PF05524"/>
    </source>
</evidence>
<comment type="cofactor">
    <cofactor evidence="2 17 20">
        <name>Mg(2+)</name>
        <dbReference type="ChEBI" id="CHEBI:18420"/>
    </cofactor>
</comment>
<dbReference type="SUPFAM" id="SSF51621">
    <property type="entry name" value="Phosphoenolpyruvate/pyruvate domain"/>
    <property type="match status" value="1"/>
</dbReference>
<evidence type="ECO:0000256" key="4">
    <source>
        <dbReference type="ARBA" id="ARBA00004496"/>
    </source>
</evidence>
<dbReference type="Pfam" id="PF00391">
    <property type="entry name" value="PEP-utilizers"/>
    <property type="match status" value="1"/>
</dbReference>
<comment type="catalytic activity">
    <reaction evidence="1 17">
        <text>L-histidyl-[protein] + phosphoenolpyruvate = N(pros)-phospho-L-histidyl-[protein] + pyruvate</text>
        <dbReference type="Rhea" id="RHEA:23880"/>
        <dbReference type="Rhea" id="RHEA-COMP:9745"/>
        <dbReference type="Rhea" id="RHEA-COMP:9746"/>
        <dbReference type="ChEBI" id="CHEBI:15361"/>
        <dbReference type="ChEBI" id="CHEBI:29979"/>
        <dbReference type="ChEBI" id="CHEBI:58702"/>
        <dbReference type="ChEBI" id="CHEBI:64837"/>
        <dbReference type="EC" id="2.7.3.9"/>
    </reaction>
</comment>
<evidence type="ECO:0000256" key="20">
    <source>
        <dbReference type="PIRSR" id="PIRSR000732-3"/>
    </source>
</evidence>
<evidence type="ECO:0000256" key="14">
    <source>
        <dbReference type="ARBA" id="ARBA00022777"/>
    </source>
</evidence>
<evidence type="ECO:0000256" key="12">
    <source>
        <dbReference type="ARBA" id="ARBA00022683"/>
    </source>
</evidence>
<evidence type="ECO:0000313" key="26">
    <source>
        <dbReference type="Proteomes" id="UP000005096"/>
    </source>
</evidence>
<keyword evidence="10 17" id="KW-0762">Sugar transport</keyword>
<dbReference type="InterPro" id="IPR036637">
    <property type="entry name" value="Phosphohistidine_dom_sf"/>
</dbReference>
<keyword evidence="25" id="KW-0670">Pyruvate</keyword>
<dbReference type="GO" id="GO:0009401">
    <property type="term" value="P:phosphoenolpyruvate-dependent sugar phosphotransferase system"/>
    <property type="evidence" value="ECO:0007669"/>
    <property type="project" value="UniProtKB-KW"/>
</dbReference>
<accession>E3CX27</accession>
<dbReference type="Gene3D" id="1.10.274.10">
    <property type="entry name" value="PtsI, HPr-binding domain"/>
    <property type="match status" value="1"/>
</dbReference>
<feature type="active site" description="Proton donor" evidence="18">
    <location>
        <position position="512"/>
    </location>
</feature>
<feature type="domain" description="Phosphotransferase system enzyme I N-terminal" evidence="24">
    <location>
        <begin position="12"/>
        <end position="134"/>
    </location>
</feature>
<dbReference type="SUPFAM" id="SSF52009">
    <property type="entry name" value="Phosphohistidine domain"/>
    <property type="match status" value="1"/>
</dbReference>
<dbReference type="SUPFAM" id="SSF47831">
    <property type="entry name" value="Enzyme I of the PEP:sugar phosphotransferase system HPr-binding (sub)domain"/>
    <property type="match status" value="1"/>
</dbReference>
<keyword evidence="9 17" id="KW-0963">Cytoplasm</keyword>
<evidence type="ECO:0000256" key="21">
    <source>
        <dbReference type="SAM" id="MobiDB-lite"/>
    </source>
</evidence>
<dbReference type="OrthoDB" id="9765468at2"/>
<dbReference type="EC" id="2.7.3.9" evidence="6 17"/>
<feature type="binding site" evidence="19">
    <location>
        <begin position="464"/>
        <end position="465"/>
    </location>
    <ligand>
        <name>phosphoenolpyruvate</name>
        <dbReference type="ChEBI" id="CHEBI:58702"/>
    </ligand>
</feature>
<dbReference type="PIRSF" id="PIRSF000732">
    <property type="entry name" value="PTS_enzyme_I"/>
    <property type="match status" value="1"/>
</dbReference>
<dbReference type="InterPro" id="IPR015813">
    <property type="entry name" value="Pyrv/PenolPyrv_kinase-like_dom"/>
</dbReference>
<comment type="similarity">
    <text evidence="5 17">Belongs to the PEP-utilizing enzyme family.</text>
</comment>
<evidence type="ECO:0000256" key="17">
    <source>
        <dbReference type="PIRNR" id="PIRNR000732"/>
    </source>
</evidence>
<dbReference type="InterPro" id="IPR000121">
    <property type="entry name" value="PEP_util_C"/>
</dbReference>
<evidence type="ECO:0000256" key="18">
    <source>
        <dbReference type="PIRSR" id="PIRSR000732-1"/>
    </source>
</evidence>
<gene>
    <name evidence="25" type="ORF">Apau_1960</name>
</gene>
<evidence type="ECO:0000256" key="15">
    <source>
        <dbReference type="ARBA" id="ARBA00022842"/>
    </source>
</evidence>
<dbReference type="InterPro" id="IPR008731">
    <property type="entry name" value="PTS_EIN"/>
</dbReference>
<comment type="function">
    <text evidence="3 17">General (non sugar-specific) component of the phosphoenolpyruvate-dependent sugar phosphotransferase system (sugar PTS). This major carbohydrate active-transport system catalyzes the phosphorylation of incoming sugar substrates concomitantly with their translocation across the cell membrane. Enzyme I transfers the phosphoryl group from phosphoenolpyruvate (PEP) to the phosphoryl carrier protein (HPr).</text>
</comment>
<evidence type="ECO:0000256" key="13">
    <source>
        <dbReference type="ARBA" id="ARBA00022723"/>
    </source>
</evidence>
<keyword evidence="12 17" id="KW-0598">Phosphotransferase system</keyword>
<feature type="compositionally biased region" description="Basic and acidic residues" evidence="21">
    <location>
        <begin position="241"/>
        <end position="258"/>
    </location>
</feature>
<feature type="binding site" evidence="20">
    <location>
        <position position="441"/>
    </location>
    <ligand>
        <name>Mg(2+)</name>
        <dbReference type="ChEBI" id="CHEBI:18420"/>
    </ligand>
</feature>
<evidence type="ECO:0000256" key="3">
    <source>
        <dbReference type="ARBA" id="ARBA00002728"/>
    </source>
</evidence>
<feature type="binding site" evidence="19">
    <location>
        <position position="475"/>
    </location>
    <ligand>
        <name>phosphoenolpyruvate</name>
        <dbReference type="ChEBI" id="CHEBI:58702"/>
    </ligand>
</feature>
<evidence type="ECO:0000256" key="9">
    <source>
        <dbReference type="ARBA" id="ARBA00022490"/>
    </source>
</evidence>
<keyword evidence="11 17" id="KW-0808">Transferase</keyword>
<dbReference type="AlphaFoldDB" id="E3CX27"/>
<evidence type="ECO:0000259" key="22">
    <source>
        <dbReference type="Pfam" id="PF00391"/>
    </source>
</evidence>
<dbReference type="InterPro" id="IPR006318">
    <property type="entry name" value="PTS_EI-like"/>
</dbReference>
<sequence>MNTPKRADVILKGIPLSPGLAEGRICRVRSVPFQKTGGGGAASDPAGEEERFSRARERALEELKALEEATRQTLGSDKAAIFQAHQWMAQDPLLVDGVASGIREGQSAEDALVETTLALKAQFEALSDPYFRERAADILDVGQRLHRILTGSEDLSRLPEEDCLLAVEELAPSDAALLGTKKGVRGVLTAEGGPTSHFAILLKSLELPGISGLPLRDDLFVPGETALCDGETGEVVVSPSEETRSRFRDRMEQQERTRSRLKAGIDAPARTRDGHSVGLWGNIASPHDASGVLDAGGTGVGLFRTEFLFMGRTTPPDEEEQFQAYREALTALAPFPVTIRTLDAGGDKEVPYVKGLVGEEANPFLGLRALRVCLQHPDLFRTQLRALVRASAHGNLRIMLPLVSSLWEVRQARTLLEEVRAECRDQGNPTAERIPLGIMVEVPSAAILADRLAREVDFFSVGTNDLIQYTLAVDRQNPRLLSWYDPFHPAVLRLLALTAQGARAAGVEVGMCGEMAGDRLALPLLVALGYDDLSMSSARIPWVKETLLRLDRPSCQALWEEIQGMESGSAIRDRLAAFQETTGE</sequence>
<evidence type="ECO:0000259" key="23">
    <source>
        <dbReference type="Pfam" id="PF02896"/>
    </source>
</evidence>
<dbReference type="Proteomes" id="UP000005096">
    <property type="component" value="Chromosome"/>
</dbReference>
<dbReference type="GO" id="GO:0046872">
    <property type="term" value="F:metal ion binding"/>
    <property type="evidence" value="ECO:0007669"/>
    <property type="project" value="UniProtKB-KW"/>
</dbReference>
<dbReference type="PRINTS" id="PR01736">
    <property type="entry name" value="PHPHTRNFRASE"/>
</dbReference>
<comment type="subcellular location">
    <subcellularLocation>
        <location evidence="4 17">Cytoplasm</location>
    </subcellularLocation>
</comment>
<feature type="domain" description="PEP-utilising enzyme mobile" evidence="22">
    <location>
        <begin position="160"/>
        <end position="233"/>
    </location>
</feature>
<evidence type="ECO:0000313" key="25">
    <source>
        <dbReference type="EMBL" id="EFQ24374.1"/>
    </source>
</evidence>
<dbReference type="GO" id="GO:0016301">
    <property type="term" value="F:kinase activity"/>
    <property type="evidence" value="ECO:0007669"/>
    <property type="project" value="UniProtKB-KW"/>
</dbReference>
<feature type="binding site" evidence="20">
    <location>
        <position position="465"/>
    </location>
    <ligand>
        <name>Mg(2+)</name>
        <dbReference type="ChEBI" id="CHEBI:18420"/>
    </ligand>
</feature>
<evidence type="ECO:0000256" key="10">
    <source>
        <dbReference type="ARBA" id="ARBA00022597"/>
    </source>
</evidence>
<feature type="binding site" evidence="19">
    <location>
        <position position="304"/>
    </location>
    <ligand>
        <name>phosphoenolpyruvate</name>
        <dbReference type="ChEBI" id="CHEBI:58702"/>
    </ligand>
</feature>
<evidence type="ECO:0000256" key="19">
    <source>
        <dbReference type="PIRSR" id="PIRSR000732-2"/>
    </source>
</evidence>
<dbReference type="PANTHER" id="PTHR46244:SF3">
    <property type="entry name" value="PHOSPHOENOLPYRUVATE-PROTEIN PHOSPHOTRANSFERASE"/>
    <property type="match status" value="1"/>
</dbReference>
<evidence type="ECO:0000256" key="11">
    <source>
        <dbReference type="ARBA" id="ARBA00022679"/>
    </source>
</evidence>
<feature type="domain" description="PEP-utilising enzyme C-terminal" evidence="23">
    <location>
        <begin position="264"/>
        <end position="550"/>
    </location>
</feature>
<dbReference type="InterPro" id="IPR008279">
    <property type="entry name" value="PEP-util_enz_mobile_dom"/>
</dbReference>
<feature type="active site" description="Tele-phosphohistidine intermediate" evidence="18">
    <location>
        <position position="197"/>
    </location>
</feature>
<dbReference type="STRING" id="584708.Apau_1960"/>
<keyword evidence="26" id="KW-1185">Reference proteome</keyword>
<dbReference type="Gene3D" id="3.20.20.60">
    <property type="entry name" value="Phosphoenolpyruvate-binding domains"/>
    <property type="match status" value="1"/>
</dbReference>
<dbReference type="InterPro" id="IPR036618">
    <property type="entry name" value="PtsI_HPr-bd_sf"/>
</dbReference>
<evidence type="ECO:0000256" key="8">
    <source>
        <dbReference type="ARBA" id="ARBA00022448"/>
    </source>
</evidence>
<keyword evidence="14 17" id="KW-0418">Kinase</keyword>
<feature type="binding site" evidence="19">
    <location>
        <position position="340"/>
    </location>
    <ligand>
        <name>phosphoenolpyruvate</name>
        <dbReference type="ChEBI" id="CHEBI:58702"/>
    </ligand>
</feature>
<dbReference type="RefSeq" id="WP_006301609.1">
    <property type="nucleotide sequence ID" value="NZ_CM001022.1"/>
</dbReference>
<organism evidence="25 26">
    <name type="scientific">Aminomonas paucivorans DSM 12260</name>
    <dbReference type="NCBI Taxonomy" id="584708"/>
    <lineage>
        <taxon>Bacteria</taxon>
        <taxon>Thermotogati</taxon>
        <taxon>Synergistota</taxon>
        <taxon>Synergistia</taxon>
        <taxon>Synergistales</taxon>
        <taxon>Synergistaceae</taxon>
        <taxon>Aminomonas</taxon>
    </lineage>
</organism>
<dbReference type="eggNOG" id="COG1080">
    <property type="taxonomic scope" value="Bacteria"/>
</dbReference>
<dbReference type="NCBIfam" id="TIGR01417">
    <property type="entry name" value="PTS_I_fam"/>
    <property type="match status" value="1"/>
</dbReference>
<keyword evidence="8 17" id="KW-0813">Transport</keyword>
<dbReference type="EMBL" id="CM001022">
    <property type="protein sequence ID" value="EFQ24374.1"/>
    <property type="molecule type" value="Genomic_DNA"/>
</dbReference>
<evidence type="ECO:0000256" key="2">
    <source>
        <dbReference type="ARBA" id="ARBA00001946"/>
    </source>
</evidence>
<dbReference type="InterPro" id="IPR023151">
    <property type="entry name" value="PEP_util_CS"/>
</dbReference>
<dbReference type="Pfam" id="PF02896">
    <property type="entry name" value="PEP-utilizers_C"/>
    <property type="match status" value="1"/>
</dbReference>
<proteinExistence type="inferred from homology"/>
<dbReference type="GO" id="GO:0005737">
    <property type="term" value="C:cytoplasm"/>
    <property type="evidence" value="ECO:0007669"/>
    <property type="project" value="UniProtKB-SubCell"/>
</dbReference>
<dbReference type="InterPro" id="IPR040442">
    <property type="entry name" value="Pyrv_kinase-like_dom_sf"/>
</dbReference>
<dbReference type="PANTHER" id="PTHR46244">
    <property type="entry name" value="PHOSPHOENOLPYRUVATE-PROTEIN PHOSPHOTRANSFERASE"/>
    <property type="match status" value="1"/>
</dbReference>
<dbReference type="InterPro" id="IPR050499">
    <property type="entry name" value="PEP-utilizing_PTS_enzyme"/>
</dbReference>
<name>E3CX27_9BACT</name>
<dbReference type="PaxDb" id="584708-Apau_1960"/>